<feature type="transmembrane region" description="Helical" evidence="7">
    <location>
        <begin position="179"/>
        <end position="198"/>
    </location>
</feature>
<name>A0A1S8CVE0_9GAMM</name>
<dbReference type="InterPro" id="IPR050925">
    <property type="entry name" value="Rhomboid_protease_S54"/>
</dbReference>
<dbReference type="GO" id="GO:0016020">
    <property type="term" value="C:membrane"/>
    <property type="evidence" value="ECO:0007669"/>
    <property type="project" value="UniProtKB-SubCell"/>
</dbReference>
<dbReference type="OrthoDB" id="9778341at2"/>
<dbReference type="GO" id="GO:0004252">
    <property type="term" value="F:serine-type endopeptidase activity"/>
    <property type="evidence" value="ECO:0007669"/>
    <property type="project" value="InterPro"/>
</dbReference>
<keyword evidence="5 7" id="KW-1133">Transmembrane helix</keyword>
<gene>
    <name evidence="9" type="ORF">BKE30_09720</name>
</gene>
<keyword evidence="10" id="KW-1185">Reference proteome</keyword>
<protein>
    <recommendedName>
        <fullName evidence="8">Peptidase S54 rhomboid domain-containing protein</fullName>
    </recommendedName>
</protein>
<organism evidence="9 10">
    <name type="scientific">Alkanindiges hydrocarboniclasticus</name>
    <dbReference type="NCBI Taxonomy" id="1907941"/>
    <lineage>
        <taxon>Bacteria</taxon>
        <taxon>Pseudomonadati</taxon>
        <taxon>Pseudomonadota</taxon>
        <taxon>Gammaproteobacteria</taxon>
        <taxon>Moraxellales</taxon>
        <taxon>Moraxellaceae</taxon>
        <taxon>Alkanindiges</taxon>
    </lineage>
</organism>
<keyword evidence="3 7" id="KW-0812">Transmembrane</keyword>
<evidence type="ECO:0000256" key="5">
    <source>
        <dbReference type="ARBA" id="ARBA00022989"/>
    </source>
</evidence>
<feature type="transmembrane region" description="Helical" evidence="7">
    <location>
        <begin position="68"/>
        <end position="91"/>
    </location>
</feature>
<dbReference type="Pfam" id="PF01694">
    <property type="entry name" value="Rhomboid"/>
    <property type="match status" value="1"/>
</dbReference>
<evidence type="ECO:0000259" key="8">
    <source>
        <dbReference type="Pfam" id="PF01694"/>
    </source>
</evidence>
<sequence>MNEYLLKQPLRYWWLTALLIAVNCVLFTWQVLSGVNVTDPGVPDLIGWGADFAPLTLTSENWRLLSSMFLHIGIMHLLLNMWALYLFGVYAEFYYGRLWYIVLFVVAGIAGNLASNYVSLHNALEFSQTAILQASSSMANNSLAPTVSAGASGAIMGISGALLVAALWPKKDLAPKYLLNKNALIMLTLLNLGLGFFVSGINSIAHLGGFAGGLMLALGYRLSLNFSAFSRYSLQLVLIAASVATLLYIDYWLIEHSKPLMHFWSIYLIQLNS</sequence>
<dbReference type="STRING" id="1907941.BKE30_09720"/>
<feature type="transmembrane region" description="Helical" evidence="7">
    <location>
        <begin position="12"/>
        <end position="32"/>
    </location>
</feature>
<dbReference type="AlphaFoldDB" id="A0A1S8CVE0"/>
<keyword evidence="4" id="KW-0378">Hydrolase</keyword>
<comment type="similarity">
    <text evidence="2">Belongs to the peptidase S54 family.</text>
</comment>
<feature type="transmembrane region" description="Helical" evidence="7">
    <location>
        <begin position="204"/>
        <end position="222"/>
    </location>
</feature>
<evidence type="ECO:0000256" key="6">
    <source>
        <dbReference type="ARBA" id="ARBA00023136"/>
    </source>
</evidence>
<dbReference type="InterPro" id="IPR035952">
    <property type="entry name" value="Rhomboid-like_sf"/>
</dbReference>
<feature type="transmembrane region" description="Helical" evidence="7">
    <location>
        <begin position="234"/>
        <end position="254"/>
    </location>
</feature>
<dbReference type="RefSeq" id="WP_076878405.1">
    <property type="nucleotide sequence ID" value="NZ_MLCN01000023.1"/>
</dbReference>
<proteinExistence type="inferred from homology"/>
<dbReference type="PANTHER" id="PTHR43731:SF14">
    <property type="entry name" value="PRESENILIN-ASSOCIATED RHOMBOID-LIKE PROTEIN, MITOCHONDRIAL"/>
    <property type="match status" value="1"/>
</dbReference>
<comment type="caution">
    <text evidence="9">The sequence shown here is derived from an EMBL/GenBank/DDBJ whole genome shotgun (WGS) entry which is preliminary data.</text>
</comment>
<evidence type="ECO:0000256" key="1">
    <source>
        <dbReference type="ARBA" id="ARBA00004141"/>
    </source>
</evidence>
<accession>A0A1S8CVE0</accession>
<evidence type="ECO:0000313" key="9">
    <source>
        <dbReference type="EMBL" id="ONG39614.1"/>
    </source>
</evidence>
<evidence type="ECO:0000313" key="10">
    <source>
        <dbReference type="Proteomes" id="UP000192132"/>
    </source>
</evidence>
<feature type="transmembrane region" description="Helical" evidence="7">
    <location>
        <begin position="98"/>
        <end position="118"/>
    </location>
</feature>
<dbReference type="SUPFAM" id="SSF144091">
    <property type="entry name" value="Rhomboid-like"/>
    <property type="match status" value="1"/>
</dbReference>
<dbReference type="Proteomes" id="UP000192132">
    <property type="component" value="Unassembled WGS sequence"/>
</dbReference>
<dbReference type="InterPro" id="IPR022764">
    <property type="entry name" value="Peptidase_S54_rhomboid_dom"/>
</dbReference>
<comment type="subcellular location">
    <subcellularLocation>
        <location evidence="1">Membrane</location>
        <topology evidence="1">Multi-pass membrane protein</topology>
    </subcellularLocation>
</comment>
<feature type="transmembrane region" description="Helical" evidence="7">
    <location>
        <begin position="147"/>
        <end position="167"/>
    </location>
</feature>
<evidence type="ECO:0000256" key="4">
    <source>
        <dbReference type="ARBA" id="ARBA00022801"/>
    </source>
</evidence>
<dbReference type="PANTHER" id="PTHR43731">
    <property type="entry name" value="RHOMBOID PROTEASE"/>
    <property type="match status" value="1"/>
</dbReference>
<evidence type="ECO:0000256" key="7">
    <source>
        <dbReference type="SAM" id="Phobius"/>
    </source>
</evidence>
<dbReference type="EMBL" id="MLCN01000023">
    <property type="protein sequence ID" value="ONG39614.1"/>
    <property type="molecule type" value="Genomic_DNA"/>
</dbReference>
<evidence type="ECO:0000256" key="3">
    <source>
        <dbReference type="ARBA" id="ARBA00022692"/>
    </source>
</evidence>
<feature type="domain" description="Peptidase S54 rhomboid" evidence="8">
    <location>
        <begin position="60"/>
        <end position="219"/>
    </location>
</feature>
<keyword evidence="6 7" id="KW-0472">Membrane</keyword>
<evidence type="ECO:0000256" key="2">
    <source>
        <dbReference type="ARBA" id="ARBA00009045"/>
    </source>
</evidence>
<reference evidence="9 10" key="1">
    <citation type="submission" date="2016-10" db="EMBL/GenBank/DDBJ databases">
        <title>Draft Genome sequence of Alkanindiges sp. strain H1.</title>
        <authorList>
            <person name="Subhash Y."/>
            <person name="Lee S."/>
        </authorList>
    </citation>
    <scope>NUCLEOTIDE SEQUENCE [LARGE SCALE GENOMIC DNA]</scope>
    <source>
        <strain evidence="9 10">H1</strain>
    </source>
</reference>
<dbReference type="Gene3D" id="1.20.1540.10">
    <property type="entry name" value="Rhomboid-like"/>
    <property type="match status" value="1"/>
</dbReference>